<evidence type="ECO:0000313" key="2">
    <source>
        <dbReference type="EMBL" id="MBB4013265.1"/>
    </source>
</evidence>
<organism evidence="2 3">
    <name type="scientific">Niveibacterium umoris</name>
    <dbReference type="NCBI Taxonomy" id="1193620"/>
    <lineage>
        <taxon>Bacteria</taxon>
        <taxon>Pseudomonadati</taxon>
        <taxon>Pseudomonadota</taxon>
        <taxon>Betaproteobacteria</taxon>
        <taxon>Rhodocyclales</taxon>
        <taxon>Rhodocyclaceae</taxon>
        <taxon>Niveibacterium</taxon>
    </lineage>
</organism>
<reference evidence="2 3" key="1">
    <citation type="submission" date="2020-08" db="EMBL/GenBank/DDBJ databases">
        <title>Genomic Encyclopedia of Type Strains, Phase IV (KMG-IV): sequencing the most valuable type-strain genomes for metagenomic binning, comparative biology and taxonomic classification.</title>
        <authorList>
            <person name="Goeker M."/>
        </authorList>
    </citation>
    <scope>NUCLEOTIDE SEQUENCE [LARGE SCALE GENOMIC DNA]</scope>
    <source>
        <strain evidence="2 3">DSM 106739</strain>
    </source>
</reference>
<proteinExistence type="predicted"/>
<evidence type="ECO:0000256" key="1">
    <source>
        <dbReference type="SAM" id="MobiDB-lite"/>
    </source>
</evidence>
<sequence length="296" mass="30949">MLFARDGLALVAADVAAGLGLAELGEAQRSSCSLRFALSGCGGLPVQAGSRPGGRGTFFVRTKKVPKESRPASTPLAAQGVPCAARNIGWLRNSALRASDSPRHRRCASDPDASALLGVSEGEGEASTFSCCPNLVARMQAAGRNRGGAVEHLGAPHSGYECATHLETAMVLTLGPVESAEQRSELGGSARSADGEDCLSGGRSLARVPQPPDFASTRGKSGAQHWTANAGSPFLGYFFWRSKRSNTPAGGGTPAEARLVGVIRRSARWASMPSAQATPTPTRDHDRQCQNMRRRP</sequence>
<name>A0A840BJ52_9RHOO</name>
<accession>A0A840BJ52</accession>
<protein>
    <submittedName>
        <fullName evidence="2">Uncharacterized protein</fullName>
    </submittedName>
</protein>
<feature type="region of interest" description="Disordered" evidence="1">
    <location>
        <begin position="268"/>
        <end position="296"/>
    </location>
</feature>
<evidence type="ECO:0000313" key="3">
    <source>
        <dbReference type="Proteomes" id="UP000561045"/>
    </source>
</evidence>
<dbReference type="EMBL" id="JACIET010000002">
    <property type="protein sequence ID" value="MBB4013265.1"/>
    <property type="molecule type" value="Genomic_DNA"/>
</dbReference>
<dbReference type="AlphaFoldDB" id="A0A840BJ52"/>
<comment type="caution">
    <text evidence="2">The sequence shown here is derived from an EMBL/GenBank/DDBJ whole genome shotgun (WGS) entry which is preliminary data.</text>
</comment>
<dbReference type="Proteomes" id="UP000561045">
    <property type="component" value="Unassembled WGS sequence"/>
</dbReference>
<feature type="region of interest" description="Disordered" evidence="1">
    <location>
        <begin position="180"/>
        <end position="226"/>
    </location>
</feature>
<gene>
    <name evidence="2" type="ORF">GGR36_002611</name>
</gene>
<keyword evidence="3" id="KW-1185">Reference proteome</keyword>